<protein>
    <submittedName>
        <fullName evidence="2">Uncharacterized protein</fullName>
    </submittedName>
</protein>
<accession>A0AAE1W3J1</accession>
<name>A0AAE1W3J1_9LAMI</name>
<feature type="region of interest" description="Disordered" evidence="1">
    <location>
        <begin position="154"/>
        <end position="181"/>
    </location>
</feature>
<dbReference type="PANTHER" id="PTHR47592:SF27">
    <property type="entry name" value="OS08G0421700 PROTEIN"/>
    <property type="match status" value="1"/>
</dbReference>
<evidence type="ECO:0000313" key="3">
    <source>
        <dbReference type="Proteomes" id="UP001289374"/>
    </source>
</evidence>
<evidence type="ECO:0000313" key="2">
    <source>
        <dbReference type="EMBL" id="KAK4386108.1"/>
    </source>
</evidence>
<dbReference type="PANTHER" id="PTHR47592">
    <property type="entry name" value="PBF68 PROTEIN"/>
    <property type="match status" value="1"/>
</dbReference>
<keyword evidence="3" id="KW-1185">Reference proteome</keyword>
<dbReference type="Proteomes" id="UP001289374">
    <property type="component" value="Unassembled WGS sequence"/>
</dbReference>
<dbReference type="EMBL" id="JACGWL010000015">
    <property type="protein sequence ID" value="KAK4386108.1"/>
    <property type="molecule type" value="Genomic_DNA"/>
</dbReference>
<organism evidence="2 3">
    <name type="scientific">Sesamum angolense</name>
    <dbReference type="NCBI Taxonomy" id="2727404"/>
    <lineage>
        <taxon>Eukaryota</taxon>
        <taxon>Viridiplantae</taxon>
        <taxon>Streptophyta</taxon>
        <taxon>Embryophyta</taxon>
        <taxon>Tracheophyta</taxon>
        <taxon>Spermatophyta</taxon>
        <taxon>Magnoliopsida</taxon>
        <taxon>eudicotyledons</taxon>
        <taxon>Gunneridae</taxon>
        <taxon>Pentapetalae</taxon>
        <taxon>asterids</taxon>
        <taxon>lamiids</taxon>
        <taxon>Lamiales</taxon>
        <taxon>Pedaliaceae</taxon>
        <taxon>Sesamum</taxon>
    </lineage>
</organism>
<gene>
    <name evidence="2" type="ORF">Sango_2481400</name>
</gene>
<evidence type="ECO:0000256" key="1">
    <source>
        <dbReference type="SAM" id="MobiDB-lite"/>
    </source>
</evidence>
<proteinExistence type="predicted"/>
<dbReference type="AlphaFoldDB" id="A0AAE1W3J1"/>
<reference evidence="2" key="1">
    <citation type="submission" date="2020-06" db="EMBL/GenBank/DDBJ databases">
        <authorList>
            <person name="Li T."/>
            <person name="Hu X."/>
            <person name="Zhang T."/>
            <person name="Song X."/>
            <person name="Zhang H."/>
            <person name="Dai N."/>
            <person name="Sheng W."/>
            <person name="Hou X."/>
            <person name="Wei L."/>
        </authorList>
    </citation>
    <scope>NUCLEOTIDE SEQUENCE</scope>
    <source>
        <strain evidence="2">K16</strain>
        <tissue evidence="2">Leaf</tissue>
    </source>
</reference>
<comment type="caution">
    <text evidence="2">The sequence shown here is derived from an EMBL/GenBank/DDBJ whole genome shotgun (WGS) entry which is preliminary data.</text>
</comment>
<sequence>MAIVEKPTDVSVGDLNKPFHFTGTYSRDGRVDDTNMNDDEYAIHQEKGKNSNNDAFKSRKYDTEEAGVKKYVASRFFRFQMVDNKSVANQTQDVIMIVGELRSDDIKIGDNLVVCGIIDKFPPSWNEFQKIMRHKQKEAMLETLIMRIRMEEEVRGQDTHMQSPESSAQPSQQRKREPAPQANVIEEPFVAMITDIHMVESVDGW</sequence>
<dbReference type="Pfam" id="PF14223">
    <property type="entry name" value="Retrotran_gag_2"/>
    <property type="match status" value="1"/>
</dbReference>
<feature type="compositionally biased region" description="Low complexity" evidence="1">
    <location>
        <begin position="162"/>
        <end position="172"/>
    </location>
</feature>
<reference evidence="2" key="2">
    <citation type="journal article" date="2024" name="Plant">
        <title>Genomic evolution and insights into agronomic trait innovations of Sesamum species.</title>
        <authorList>
            <person name="Miao H."/>
            <person name="Wang L."/>
            <person name="Qu L."/>
            <person name="Liu H."/>
            <person name="Sun Y."/>
            <person name="Le M."/>
            <person name="Wang Q."/>
            <person name="Wei S."/>
            <person name="Zheng Y."/>
            <person name="Lin W."/>
            <person name="Duan Y."/>
            <person name="Cao H."/>
            <person name="Xiong S."/>
            <person name="Wang X."/>
            <person name="Wei L."/>
            <person name="Li C."/>
            <person name="Ma Q."/>
            <person name="Ju M."/>
            <person name="Zhao R."/>
            <person name="Li G."/>
            <person name="Mu C."/>
            <person name="Tian Q."/>
            <person name="Mei H."/>
            <person name="Zhang T."/>
            <person name="Gao T."/>
            <person name="Zhang H."/>
        </authorList>
    </citation>
    <scope>NUCLEOTIDE SEQUENCE</scope>
    <source>
        <strain evidence="2">K16</strain>
    </source>
</reference>